<keyword evidence="5" id="KW-1185">Reference proteome</keyword>
<comment type="caution">
    <text evidence="4">The sequence shown here is derived from an EMBL/GenBank/DDBJ whole genome shotgun (WGS) entry which is preliminary data.</text>
</comment>
<dbReference type="InterPro" id="IPR052196">
    <property type="entry name" value="Bact_Kbp"/>
</dbReference>
<gene>
    <name evidence="4" type="ORF">EV386_0945</name>
</gene>
<dbReference type="OrthoDB" id="8444614at2"/>
<feature type="domain" description="LysM" evidence="3">
    <location>
        <begin position="255"/>
        <end position="311"/>
    </location>
</feature>
<dbReference type="Proteomes" id="UP000293852">
    <property type="component" value="Unassembled WGS sequence"/>
</dbReference>
<sequence>MTTRLRGLGAALTLLALTVGVPVMLVAIGSGPVDVVTAPVWRRLLAPDDGTLVPTMIGAAAWVAWVVLTVLVAVEVVAAARGIDAPHLRGLRAPQGAVRNLVAVAGLLFAGTPMAAHALAAPAPVVTHTGDLPSLLSAPLTGAVSPTVAAVYPPSTATGPAVTGGGTMSPSGMPSADELPSRAPAPHVPGTTSYTVMRGDSLWQIAKDHLGNPLRYPEIVALNEAALGADPDFLLPGTVLALPTPPAPPGGTSGGTHIVKPGDTLSQIAADELGSAKRYPEILEASKNTVQADGDTLTDPDLIHPGDVLTIPGGGTSAETHVDGTFDHTPEAPQSALARPVRPDPVAENDVVPPQGTPPTTEATPSPTPPARAATSHVSTADADDEQRRPSWMLPGLTGSGSLLAAALLVTVRARRRTQARLREPGQTLAPPPPALRAVDRTVTVVGEDAADRLAAIDTVLRDLCASRTRPALDAVEVTATAVVLHLAEDDDLPAPWTGAGRRWTRDLPAGPSASAAPAPYPMLVTLGADGTDHLWLADLERLGTLAVMGDEPQAAALARSMVAELAMNPWAGRVIVHTLGLGDALASLTPTRVQTHIDATDLGTLRAALDTTDPAVVEHEPDALHVLVATTEEDTDSVAEQLSMAVAAHPRRPGVAIVVVGSAPDHAVTATVTGDGRLALPSLGLNLTAAGLTDDEAAASAALAAAAEDAACVPIPRPAESPDPALSLVDAAGALRVEVVEVRPVSDAAGPTSLLAGTAADYAAVATPADLASLAPVVPATTRDNVEAATTTLDADLADWLQGDGCSRPRLMLLGPITAHGKGSDDAVSKRRPYFTALLGFLALHPNGVTSEDIEQFGGHEKCRTNVGLVRAWLGSNPRTGTTYIPDARVTRAARLAGEPRYQVDDLLIDWDLFRKLRARGEARGVDGIDDLICALDLVTGRPFSHGHRNAWAWLDSTDRPDLIAPHAIADVAHIVITRALAEGDVTLARLALGQALLAEADGDVTVLDHAAVLDAEGEHSASDQLRRERLIDWSEDDRPPIDLPPRTAALLDATDRHRARTGGGR</sequence>
<reference evidence="4 5" key="1">
    <citation type="submission" date="2019-02" db="EMBL/GenBank/DDBJ databases">
        <title>Sequencing the genomes of 1000 actinobacteria strains.</title>
        <authorList>
            <person name="Klenk H.-P."/>
        </authorList>
    </citation>
    <scope>NUCLEOTIDE SEQUENCE [LARGE SCALE GENOMIC DNA]</scope>
    <source>
        <strain evidence="4 5">DSM 16932</strain>
    </source>
</reference>
<feature type="region of interest" description="Disordered" evidence="1">
    <location>
        <begin position="1036"/>
        <end position="1067"/>
    </location>
</feature>
<dbReference type="SMART" id="SM00257">
    <property type="entry name" value="LysM"/>
    <property type="match status" value="2"/>
</dbReference>
<feature type="transmembrane region" description="Helical" evidence="2">
    <location>
        <begin position="61"/>
        <end position="80"/>
    </location>
</feature>
<dbReference type="AlphaFoldDB" id="A0A4Q7M172"/>
<evidence type="ECO:0000256" key="2">
    <source>
        <dbReference type="SAM" id="Phobius"/>
    </source>
</evidence>
<feature type="region of interest" description="Disordered" evidence="1">
    <location>
        <begin position="290"/>
        <end position="395"/>
    </location>
</feature>
<dbReference type="SUPFAM" id="SSF54106">
    <property type="entry name" value="LysM domain"/>
    <property type="match status" value="1"/>
</dbReference>
<protein>
    <submittedName>
        <fullName evidence="4">Nucleoid-associated protein YgaU</fullName>
    </submittedName>
</protein>
<dbReference type="PROSITE" id="PS51782">
    <property type="entry name" value="LYSM"/>
    <property type="match status" value="2"/>
</dbReference>
<feature type="compositionally biased region" description="Basic and acidic residues" evidence="1">
    <location>
        <begin position="320"/>
        <end position="330"/>
    </location>
</feature>
<feature type="transmembrane region" description="Helical" evidence="2">
    <location>
        <begin position="101"/>
        <end position="120"/>
    </location>
</feature>
<dbReference type="Pfam" id="PF01476">
    <property type="entry name" value="LysM"/>
    <property type="match status" value="2"/>
</dbReference>
<proteinExistence type="predicted"/>
<keyword evidence="2" id="KW-0472">Membrane</keyword>
<dbReference type="CDD" id="cd00118">
    <property type="entry name" value="LysM"/>
    <property type="match status" value="2"/>
</dbReference>
<accession>A0A4Q7M172</accession>
<dbReference type="PANTHER" id="PTHR34700:SF4">
    <property type="entry name" value="PHAGE-LIKE ELEMENT PBSX PROTEIN XKDP"/>
    <property type="match status" value="1"/>
</dbReference>
<feature type="domain" description="LysM" evidence="3">
    <location>
        <begin position="192"/>
        <end position="242"/>
    </location>
</feature>
<keyword evidence="2" id="KW-0812">Transmembrane</keyword>
<dbReference type="InterPro" id="IPR018392">
    <property type="entry name" value="LysM"/>
</dbReference>
<organism evidence="4 5">
    <name type="scientific">Xylanimonas ulmi</name>
    <dbReference type="NCBI Taxonomy" id="228973"/>
    <lineage>
        <taxon>Bacteria</taxon>
        <taxon>Bacillati</taxon>
        <taxon>Actinomycetota</taxon>
        <taxon>Actinomycetes</taxon>
        <taxon>Micrococcales</taxon>
        <taxon>Promicromonosporaceae</taxon>
        <taxon>Xylanimonas</taxon>
    </lineage>
</organism>
<dbReference type="RefSeq" id="WP_130412772.1">
    <property type="nucleotide sequence ID" value="NZ_SGWX01000001.1"/>
</dbReference>
<name>A0A4Q7M172_9MICO</name>
<evidence type="ECO:0000313" key="4">
    <source>
        <dbReference type="EMBL" id="RZS60673.1"/>
    </source>
</evidence>
<feature type="region of interest" description="Disordered" evidence="1">
    <location>
        <begin position="160"/>
        <end position="186"/>
    </location>
</feature>
<evidence type="ECO:0000256" key="1">
    <source>
        <dbReference type="SAM" id="MobiDB-lite"/>
    </source>
</evidence>
<dbReference type="EMBL" id="SGWX01000001">
    <property type="protein sequence ID" value="RZS60673.1"/>
    <property type="molecule type" value="Genomic_DNA"/>
</dbReference>
<keyword evidence="2" id="KW-1133">Transmembrane helix</keyword>
<evidence type="ECO:0000259" key="3">
    <source>
        <dbReference type="PROSITE" id="PS51782"/>
    </source>
</evidence>
<dbReference type="InterPro" id="IPR036779">
    <property type="entry name" value="LysM_dom_sf"/>
</dbReference>
<dbReference type="Gene3D" id="3.10.350.10">
    <property type="entry name" value="LysM domain"/>
    <property type="match status" value="2"/>
</dbReference>
<evidence type="ECO:0000313" key="5">
    <source>
        <dbReference type="Proteomes" id="UP000293852"/>
    </source>
</evidence>
<feature type="compositionally biased region" description="Low complexity" evidence="1">
    <location>
        <begin position="358"/>
        <end position="375"/>
    </location>
</feature>
<dbReference type="PANTHER" id="PTHR34700">
    <property type="entry name" value="POTASSIUM BINDING PROTEIN KBP"/>
    <property type="match status" value="1"/>
</dbReference>